<gene>
    <name evidence="2" type="ORF">FMM72_08255</name>
</gene>
<name>A0A845SXN0_9FIRM</name>
<keyword evidence="1" id="KW-0175">Coiled coil</keyword>
<dbReference type="AlphaFoldDB" id="A0A845SXN0"/>
<sequence>MKKALQVLKKELDSYKSVKEQINMAAVQQENATLRKQNEQYRTVLRQHGLLRAPEQKRSVRDTVSSR</sequence>
<dbReference type="RefSeq" id="WP_162221138.1">
    <property type="nucleotide sequence ID" value="NZ_JANJZM010000001.1"/>
</dbReference>
<accession>A0A845SXN0</accession>
<dbReference type="EMBL" id="VIQT01000010">
    <property type="protein sequence ID" value="NDO39250.1"/>
    <property type="molecule type" value="Genomic_DNA"/>
</dbReference>
<evidence type="ECO:0000256" key="1">
    <source>
        <dbReference type="SAM" id="Coils"/>
    </source>
</evidence>
<evidence type="ECO:0000313" key="2">
    <source>
        <dbReference type="EMBL" id="NDO39250.1"/>
    </source>
</evidence>
<protein>
    <submittedName>
        <fullName evidence="2">Uncharacterized protein</fullName>
    </submittedName>
</protein>
<evidence type="ECO:0000313" key="3">
    <source>
        <dbReference type="Proteomes" id="UP000462501"/>
    </source>
</evidence>
<organism evidence="2 3">
    <name type="scientific">Anaerotruncus colihominis</name>
    <dbReference type="NCBI Taxonomy" id="169435"/>
    <lineage>
        <taxon>Bacteria</taxon>
        <taxon>Bacillati</taxon>
        <taxon>Bacillota</taxon>
        <taxon>Clostridia</taxon>
        <taxon>Eubacteriales</taxon>
        <taxon>Oscillospiraceae</taxon>
        <taxon>Anaerotruncus</taxon>
    </lineage>
</organism>
<comment type="caution">
    <text evidence="2">The sequence shown here is derived from an EMBL/GenBank/DDBJ whole genome shotgun (WGS) entry which is preliminary data.</text>
</comment>
<reference evidence="2 3" key="1">
    <citation type="submission" date="2019-06" db="EMBL/GenBank/DDBJ databases">
        <title>Draft genome sequences of 15 bacterial species constituting the stable defined intestinal microbiota of the GM15 gnotobiotic mouse model.</title>
        <authorList>
            <person name="Elie C."/>
            <person name="Mathieu A."/>
            <person name="Saliou A."/>
            <person name="Darnaud M."/>
            <person name="Leulier F."/>
            <person name="Tamellini A."/>
        </authorList>
    </citation>
    <scope>NUCLEOTIDE SEQUENCE [LARGE SCALE GENOMIC DNA]</scope>
    <source>
        <strain evidence="2 3">JM4-15</strain>
    </source>
</reference>
<dbReference type="Proteomes" id="UP000462501">
    <property type="component" value="Unassembled WGS sequence"/>
</dbReference>
<proteinExistence type="predicted"/>
<feature type="coiled-coil region" evidence="1">
    <location>
        <begin position="5"/>
        <end position="44"/>
    </location>
</feature>